<evidence type="ECO:0000256" key="5">
    <source>
        <dbReference type="ARBA" id="ARBA00022679"/>
    </source>
</evidence>
<evidence type="ECO:0000256" key="7">
    <source>
        <dbReference type="ARBA" id="ARBA00022777"/>
    </source>
</evidence>
<feature type="domain" description="Histidine kinase" evidence="12">
    <location>
        <begin position="255"/>
        <end position="469"/>
    </location>
</feature>
<protein>
    <recommendedName>
        <fullName evidence="3">histidine kinase</fullName>
        <ecNumber evidence="3">2.7.13.3</ecNumber>
    </recommendedName>
</protein>
<feature type="domain" description="HAMP" evidence="13">
    <location>
        <begin position="187"/>
        <end position="240"/>
    </location>
</feature>
<dbReference type="PRINTS" id="PR00344">
    <property type="entry name" value="BCTRLSENSOR"/>
</dbReference>
<evidence type="ECO:0000256" key="4">
    <source>
        <dbReference type="ARBA" id="ARBA00022553"/>
    </source>
</evidence>
<dbReference type="Proteomes" id="UP000614410">
    <property type="component" value="Unassembled WGS sequence"/>
</dbReference>
<keyword evidence="5" id="KW-0808">Transferase</keyword>
<reference evidence="14 15" key="1">
    <citation type="submission" date="2020-10" db="EMBL/GenBank/DDBJ databases">
        <title>Ca. Dormibacterota MAGs.</title>
        <authorList>
            <person name="Montgomery K."/>
        </authorList>
    </citation>
    <scope>NUCLEOTIDE SEQUENCE [LARGE SCALE GENOMIC DNA]</scope>
    <source>
        <strain evidence="14">Mitchell_Peninsula_5</strain>
    </source>
</reference>
<dbReference type="InterPro" id="IPR004358">
    <property type="entry name" value="Sig_transdc_His_kin-like_C"/>
</dbReference>
<gene>
    <name evidence="14" type="ORF">JF887_03415</name>
</gene>
<dbReference type="InterPro" id="IPR050428">
    <property type="entry name" value="TCS_sensor_his_kinase"/>
</dbReference>
<keyword evidence="4" id="KW-0597">Phosphoprotein</keyword>
<dbReference type="SMART" id="SM00388">
    <property type="entry name" value="HisKA"/>
    <property type="match status" value="1"/>
</dbReference>
<dbReference type="InterPro" id="IPR003661">
    <property type="entry name" value="HisK_dim/P_dom"/>
</dbReference>
<dbReference type="FunFam" id="3.30.565.10:FF:000006">
    <property type="entry name" value="Sensor histidine kinase WalK"/>
    <property type="match status" value="1"/>
</dbReference>
<dbReference type="Gene3D" id="1.10.287.130">
    <property type="match status" value="1"/>
</dbReference>
<dbReference type="Pfam" id="PF02518">
    <property type="entry name" value="HATPase_c"/>
    <property type="match status" value="1"/>
</dbReference>
<dbReference type="InterPro" id="IPR003594">
    <property type="entry name" value="HATPase_dom"/>
</dbReference>
<dbReference type="SUPFAM" id="SSF47384">
    <property type="entry name" value="Homodimeric domain of signal transducing histidine kinase"/>
    <property type="match status" value="1"/>
</dbReference>
<dbReference type="SMART" id="SM00304">
    <property type="entry name" value="HAMP"/>
    <property type="match status" value="1"/>
</dbReference>
<dbReference type="EMBL" id="JAEKNN010000016">
    <property type="protein sequence ID" value="MBJ7608467.1"/>
    <property type="molecule type" value="Genomic_DNA"/>
</dbReference>
<comment type="subcellular location">
    <subcellularLocation>
        <location evidence="2">Membrane</location>
    </subcellularLocation>
</comment>
<dbReference type="PROSITE" id="PS50885">
    <property type="entry name" value="HAMP"/>
    <property type="match status" value="1"/>
</dbReference>
<comment type="caution">
    <text evidence="14">The sequence shown here is derived from an EMBL/GenBank/DDBJ whole genome shotgun (WGS) entry which is preliminary data.</text>
</comment>
<dbReference type="PANTHER" id="PTHR45436:SF5">
    <property type="entry name" value="SENSOR HISTIDINE KINASE TRCS"/>
    <property type="match status" value="1"/>
</dbReference>
<keyword evidence="7 14" id="KW-0418">Kinase</keyword>
<evidence type="ECO:0000256" key="11">
    <source>
        <dbReference type="SAM" id="Phobius"/>
    </source>
</evidence>
<evidence type="ECO:0000259" key="13">
    <source>
        <dbReference type="PROSITE" id="PS50885"/>
    </source>
</evidence>
<feature type="transmembrane region" description="Helical" evidence="11">
    <location>
        <begin position="163"/>
        <end position="186"/>
    </location>
</feature>
<proteinExistence type="predicted"/>
<evidence type="ECO:0000256" key="6">
    <source>
        <dbReference type="ARBA" id="ARBA00022692"/>
    </source>
</evidence>
<evidence type="ECO:0000256" key="3">
    <source>
        <dbReference type="ARBA" id="ARBA00012438"/>
    </source>
</evidence>
<dbReference type="Gene3D" id="6.10.340.10">
    <property type="match status" value="1"/>
</dbReference>
<sequence length="486" mass="51713">MSLRRRLLLTLAPLFILGLIAVDLSTYLSLQSFLVHRVNDQLLGVHVAVEGYLTRGDHRGGGPPGGFDPSAFAVPTNTYGAVVSPSGAIIRETTFPPGNSFSARPDLPSPLHPGTAQNPIYVTVGGSGGVGHYQLYVDTIPEGSDLLVAAIPLDSVNSTLSQLVLLELLTTAGVTMVVLLATWILVRRGLRPLERMGTTARSIAASDLSRRVEPANEMTEVGQLGLAINTMLSQLENAFGERAASEQRLRHFVSDASHELRTPLTSMRGYAELLRRNPDMTEADVSLATRRIEEEASRMGVLVDDLLLLARLDQGRPLERAPVHLGVLVNDACADARASDAARSITARIETPVEVIGDEARLRQVLGNLVRNALVHTPPGMPVEVTLRVERGNALLEVADHGRGIPADNAQRIFERFQRTDPGRSRDQGGSGLGLSIAAAVVEAHGGQIRVQPTPGGGATFQIHLPMPAVPSAPPDAVIAPAPALG</sequence>
<comment type="catalytic activity">
    <reaction evidence="1">
        <text>ATP + protein L-histidine = ADP + protein N-phospho-L-histidine.</text>
        <dbReference type="EC" id="2.7.13.3"/>
    </reaction>
</comment>
<dbReference type="EC" id="2.7.13.3" evidence="3"/>
<evidence type="ECO:0000313" key="15">
    <source>
        <dbReference type="Proteomes" id="UP000614410"/>
    </source>
</evidence>
<evidence type="ECO:0000256" key="1">
    <source>
        <dbReference type="ARBA" id="ARBA00000085"/>
    </source>
</evidence>
<dbReference type="InterPro" id="IPR003660">
    <property type="entry name" value="HAMP_dom"/>
</dbReference>
<dbReference type="GO" id="GO:0000155">
    <property type="term" value="F:phosphorelay sensor kinase activity"/>
    <property type="evidence" value="ECO:0007669"/>
    <property type="project" value="InterPro"/>
</dbReference>
<dbReference type="SUPFAM" id="SSF55874">
    <property type="entry name" value="ATPase domain of HSP90 chaperone/DNA topoisomerase II/histidine kinase"/>
    <property type="match status" value="1"/>
</dbReference>
<evidence type="ECO:0000256" key="9">
    <source>
        <dbReference type="ARBA" id="ARBA00023012"/>
    </source>
</evidence>
<keyword evidence="10 11" id="KW-0472">Membrane</keyword>
<keyword evidence="8 11" id="KW-1133">Transmembrane helix</keyword>
<dbReference type="Pfam" id="PF00512">
    <property type="entry name" value="HisKA"/>
    <property type="match status" value="1"/>
</dbReference>
<dbReference type="SUPFAM" id="SSF158472">
    <property type="entry name" value="HAMP domain-like"/>
    <property type="match status" value="1"/>
</dbReference>
<dbReference type="InterPro" id="IPR036097">
    <property type="entry name" value="HisK_dim/P_sf"/>
</dbReference>
<dbReference type="GO" id="GO:0005886">
    <property type="term" value="C:plasma membrane"/>
    <property type="evidence" value="ECO:0007669"/>
    <property type="project" value="TreeGrafter"/>
</dbReference>
<dbReference type="Pfam" id="PF00672">
    <property type="entry name" value="HAMP"/>
    <property type="match status" value="1"/>
</dbReference>
<keyword evidence="6 11" id="KW-0812">Transmembrane</keyword>
<evidence type="ECO:0000256" key="10">
    <source>
        <dbReference type="ARBA" id="ARBA00023136"/>
    </source>
</evidence>
<dbReference type="InterPro" id="IPR036890">
    <property type="entry name" value="HATPase_C_sf"/>
</dbReference>
<dbReference type="Gene3D" id="3.30.565.10">
    <property type="entry name" value="Histidine kinase-like ATPase, C-terminal domain"/>
    <property type="match status" value="1"/>
</dbReference>
<dbReference type="PROSITE" id="PS50109">
    <property type="entry name" value="HIS_KIN"/>
    <property type="match status" value="1"/>
</dbReference>
<evidence type="ECO:0000256" key="2">
    <source>
        <dbReference type="ARBA" id="ARBA00004370"/>
    </source>
</evidence>
<dbReference type="CDD" id="cd00075">
    <property type="entry name" value="HATPase"/>
    <property type="match status" value="1"/>
</dbReference>
<keyword evidence="9" id="KW-0902">Two-component regulatory system</keyword>
<dbReference type="AlphaFoldDB" id="A0A934N8Z6"/>
<dbReference type="PANTHER" id="PTHR45436">
    <property type="entry name" value="SENSOR HISTIDINE KINASE YKOH"/>
    <property type="match status" value="1"/>
</dbReference>
<organism evidence="14 15">
    <name type="scientific">Candidatus Amunia macphersoniae</name>
    <dbReference type="NCBI Taxonomy" id="3127014"/>
    <lineage>
        <taxon>Bacteria</taxon>
        <taxon>Bacillati</taxon>
        <taxon>Candidatus Dormiibacterota</taxon>
        <taxon>Candidatus Dormibacteria</taxon>
        <taxon>Candidatus Aeolococcales</taxon>
        <taxon>Candidatus Aeolococcaceae</taxon>
        <taxon>Candidatus Amunia</taxon>
    </lineage>
</organism>
<evidence type="ECO:0000313" key="14">
    <source>
        <dbReference type="EMBL" id="MBJ7608467.1"/>
    </source>
</evidence>
<dbReference type="CDD" id="cd06225">
    <property type="entry name" value="HAMP"/>
    <property type="match status" value="1"/>
</dbReference>
<dbReference type="FunFam" id="1.10.287.130:FF:000001">
    <property type="entry name" value="Two-component sensor histidine kinase"/>
    <property type="match status" value="1"/>
</dbReference>
<dbReference type="InterPro" id="IPR005467">
    <property type="entry name" value="His_kinase_dom"/>
</dbReference>
<name>A0A934N8Z6_9BACT</name>
<evidence type="ECO:0000259" key="12">
    <source>
        <dbReference type="PROSITE" id="PS50109"/>
    </source>
</evidence>
<dbReference type="SMART" id="SM00387">
    <property type="entry name" value="HATPase_c"/>
    <property type="match status" value="1"/>
</dbReference>
<evidence type="ECO:0000256" key="8">
    <source>
        <dbReference type="ARBA" id="ARBA00022989"/>
    </source>
</evidence>
<dbReference type="CDD" id="cd00082">
    <property type="entry name" value="HisKA"/>
    <property type="match status" value="1"/>
</dbReference>
<accession>A0A934N8Z6</accession>